<feature type="coiled-coil region" evidence="10">
    <location>
        <begin position="95"/>
        <end position="122"/>
    </location>
</feature>
<dbReference type="PRINTS" id="PR01490">
    <property type="entry name" value="RTXTOXIND"/>
</dbReference>
<evidence type="ECO:0000259" key="11">
    <source>
        <dbReference type="Pfam" id="PF25994"/>
    </source>
</evidence>
<evidence type="ECO:0000313" key="14">
    <source>
        <dbReference type="Proteomes" id="UP000595460"/>
    </source>
</evidence>
<dbReference type="EMBL" id="CP068047">
    <property type="protein sequence ID" value="QQR35324.1"/>
    <property type="molecule type" value="Genomic_DNA"/>
</dbReference>
<dbReference type="Gene3D" id="2.40.30.170">
    <property type="match status" value="1"/>
</dbReference>
<protein>
    <recommendedName>
        <fullName evidence="9">Membrane fusion protein (MFP) family protein</fullName>
    </recommendedName>
</protein>
<dbReference type="InterPro" id="IPR050739">
    <property type="entry name" value="MFP"/>
</dbReference>
<keyword evidence="3 9" id="KW-0813">Transport</keyword>
<keyword evidence="6" id="KW-0812">Transmembrane</keyword>
<feature type="domain" description="AprE-like beta-barrel" evidence="12">
    <location>
        <begin position="323"/>
        <end position="412"/>
    </location>
</feature>
<dbReference type="Pfam" id="PF26002">
    <property type="entry name" value="Beta-barrel_AprE"/>
    <property type="match status" value="1"/>
</dbReference>
<dbReference type="InterPro" id="IPR058781">
    <property type="entry name" value="HH_AprE-like"/>
</dbReference>
<organism evidence="13 14">
    <name type="scientific">Devosia oryziradicis</name>
    <dbReference type="NCBI Taxonomy" id="2801335"/>
    <lineage>
        <taxon>Bacteria</taxon>
        <taxon>Pseudomonadati</taxon>
        <taxon>Pseudomonadota</taxon>
        <taxon>Alphaproteobacteria</taxon>
        <taxon>Hyphomicrobiales</taxon>
        <taxon>Devosiaceae</taxon>
        <taxon>Devosia</taxon>
    </lineage>
</organism>
<evidence type="ECO:0000256" key="3">
    <source>
        <dbReference type="ARBA" id="ARBA00022448"/>
    </source>
</evidence>
<dbReference type="RefSeq" id="WP_201654718.1">
    <property type="nucleotide sequence ID" value="NZ_CP068047.1"/>
</dbReference>
<dbReference type="Proteomes" id="UP000595460">
    <property type="component" value="Chromosome"/>
</dbReference>
<keyword evidence="4 9" id="KW-1003">Cell membrane</keyword>
<dbReference type="Pfam" id="PF25994">
    <property type="entry name" value="HH_AprE"/>
    <property type="match status" value="1"/>
</dbReference>
<evidence type="ECO:0000313" key="13">
    <source>
        <dbReference type="EMBL" id="QQR35324.1"/>
    </source>
</evidence>
<keyword evidence="10" id="KW-0175">Coiled coil</keyword>
<evidence type="ECO:0000256" key="2">
    <source>
        <dbReference type="ARBA" id="ARBA00009477"/>
    </source>
</evidence>
<dbReference type="PANTHER" id="PTHR30386:SF17">
    <property type="entry name" value="ALKALINE PROTEASE SECRETION PROTEIN APRE"/>
    <property type="match status" value="1"/>
</dbReference>
<keyword evidence="8" id="KW-0472">Membrane</keyword>
<keyword evidence="5 9" id="KW-0997">Cell inner membrane</keyword>
<dbReference type="InterPro" id="IPR010129">
    <property type="entry name" value="T1SS_HlyD"/>
</dbReference>
<comment type="subcellular location">
    <subcellularLocation>
        <location evidence="1 9">Cell inner membrane</location>
        <topology evidence="1 9">Single-pass membrane protein</topology>
    </subcellularLocation>
</comment>
<dbReference type="NCBIfam" id="TIGR01843">
    <property type="entry name" value="type_I_hlyD"/>
    <property type="match status" value="1"/>
</dbReference>
<feature type="coiled-coil region" evidence="10">
    <location>
        <begin position="159"/>
        <end position="193"/>
    </location>
</feature>
<dbReference type="Gene3D" id="2.40.50.100">
    <property type="match status" value="1"/>
</dbReference>
<dbReference type="InterPro" id="IPR058982">
    <property type="entry name" value="Beta-barrel_AprE"/>
</dbReference>
<evidence type="ECO:0000256" key="5">
    <source>
        <dbReference type="ARBA" id="ARBA00022519"/>
    </source>
</evidence>
<evidence type="ECO:0000256" key="4">
    <source>
        <dbReference type="ARBA" id="ARBA00022475"/>
    </source>
</evidence>
<dbReference type="SUPFAM" id="SSF111369">
    <property type="entry name" value="HlyD-like secretion proteins"/>
    <property type="match status" value="1"/>
</dbReference>
<dbReference type="PANTHER" id="PTHR30386">
    <property type="entry name" value="MEMBRANE FUSION SUBUNIT OF EMRAB-TOLC MULTIDRUG EFFLUX PUMP"/>
    <property type="match status" value="1"/>
</dbReference>
<evidence type="ECO:0000256" key="6">
    <source>
        <dbReference type="ARBA" id="ARBA00022692"/>
    </source>
</evidence>
<comment type="similarity">
    <text evidence="2 9">Belongs to the membrane fusion protein (MFP) (TC 8.A.1) family.</text>
</comment>
<evidence type="ECO:0000256" key="1">
    <source>
        <dbReference type="ARBA" id="ARBA00004377"/>
    </source>
</evidence>
<evidence type="ECO:0000256" key="10">
    <source>
        <dbReference type="SAM" id="Coils"/>
    </source>
</evidence>
<name>A0ABX7BW87_9HYPH</name>
<feature type="domain" description="AprE-like long alpha-helical hairpin" evidence="11">
    <location>
        <begin position="92"/>
        <end position="277"/>
    </location>
</feature>
<sequence>MRSTTQDARKSIRIHLLVATVAGAFLVLGAGGWAATTNLSGAVIAPGRLVAETNVKLVQHPTGGVITDLNVSEGDVVEAGDVLAHLDDTAIRASLEIVVQSLRQLEARQARLQAEVEGAQSVVFPESLMSQSSNPEAAGLMTAEVRLFELRRMAIASQKGQLQERVLQLRDEITGIETQITAKQREKELLETELVSTRALLANKLVSSERVAALDRELARTEGQLGELVAAAAQARGKIAEVELQAAQIEQTFRSDSAVQLSDDRAKSAELEERRVAGEVELAKATIRAPQGGQVHELAVHTLGGVLAAGEVLMRIVPIAEALTVEVDIAPQDIDQVYIGQKVLVRFSAFNVRTTPEAKGTVARLAPDLTRDQRTGMAYYTARIVLDDEEASALPDLALISGMPVEAFIHTGERTALGYLTKPLTDQIMRAFRGD</sequence>
<reference evidence="13 14" key="1">
    <citation type="submission" date="2021-01" db="EMBL/GenBank/DDBJ databases">
        <title>Genome seq and assembly of Devosia sp. G19.</title>
        <authorList>
            <person name="Chhetri G."/>
        </authorList>
    </citation>
    <scope>NUCLEOTIDE SEQUENCE [LARGE SCALE GENOMIC DNA]</scope>
    <source>
        <strain evidence="13 14">G19</strain>
    </source>
</reference>
<evidence type="ECO:0000256" key="7">
    <source>
        <dbReference type="ARBA" id="ARBA00022989"/>
    </source>
</evidence>
<proteinExistence type="inferred from homology"/>
<evidence type="ECO:0000259" key="12">
    <source>
        <dbReference type="Pfam" id="PF26002"/>
    </source>
</evidence>
<evidence type="ECO:0000256" key="8">
    <source>
        <dbReference type="ARBA" id="ARBA00023136"/>
    </source>
</evidence>
<keyword evidence="7" id="KW-1133">Transmembrane helix</keyword>
<evidence type="ECO:0000256" key="9">
    <source>
        <dbReference type="RuleBase" id="RU365093"/>
    </source>
</evidence>
<gene>
    <name evidence="13" type="ORF">JI749_13295</name>
</gene>
<accession>A0ABX7BW87</accession>
<keyword evidence="14" id="KW-1185">Reference proteome</keyword>